<name>A0AAU9T1U3_THLAR</name>
<gene>
    <name evidence="2" type="ORF">TAV2_LOCUS24831</name>
</gene>
<organism evidence="2 3">
    <name type="scientific">Thlaspi arvense</name>
    <name type="common">Field penny-cress</name>
    <dbReference type="NCBI Taxonomy" id="13288"/>
    <lineage>
        <taxon>Eukaryota</taxon>
        <taxon>Viridiplantae</taxon>
        <taxon>Streptophyta</taxon>
        <taxon>Embryophyta</taxon>
        <taxon>Tracheophyta</taxon>
        <taxon>Spermatophyta</taxon>
        <taxon>Magnoliopsida</taxon>
        <taxon>eudicotyledons</taxon>
        <taxon>Gunneridae</taxon>
        <taxon>Pentapetalae</taxon>
        <taxon>rosids</taxon>
        <taxon>malvids</taxon>
        <taxon>Brassicales</taxon>
        <taxon>Brassicaceae</taxon>
        <taxon>Thlaspideae</taxon>
        <taxon>Thlaspi</taxon>
    </lineage>
</organism>
<keyword evidence="1" id="KW-0732">Signal</keyword>
<sequence>MESIRLSRVVVDAVVAVCLSILLLSAREAEGECDLANFYFISGPCVTIDDCKKSCMEISYSDIACLGEVGYLPFCYCCSYDGNGAEN</sequence>
<dbReference type="EMBL" id="OU466863">
    <property type="protein sequence ID" value="CAH2078283.1"/>
    <property type="molecule type" value="Genomic_DNA"/>
</dbReference>
<keyword evidence="3" id="KW-1185">Reference proteome</keyword>
<dbReference type="AlphaFoldDB" id="A0AAU9T1U3"/>
<evidence type="ECO:0000313" key="3">
    <source>
        <dbReference type="Proteomes" id="UP000836841"/>
    </source>
</evidence>
<feature type="signal peptide" evidence="1">
    <location>
        <begin position="1"/>
        <end position="31"/>
    </location>
</feature>
<reference evidence="2 3" key="1">
    <citation type="submission" date="2022-03" db="EMBL/GenBank/DDBJ databases">
        <authorList>
            <person name="Nunn A."/>
            <person name="Chopra R."/>
            <person name="Nunn A."/>
            <person name="Contreras Garrido A."/>
        </authorList>
    </citation>
    <scope>NUCLEOTIDE SEQUENCE [LARGE SCALE GENOMIC DNA]</scope>
</reference>
<feature type="chain" id="PRO_5043695423" evidence="1">
    <location>
        <begin position="32"/>
        <end position="87"/>
    </location>
</feature>
<proteinExistence type="predicted"/>
<accession>A0AAU9T1U3</accession>
<dbReference type="Proteomes" id="UP000836841">
    <property type="component" value="Chromosome 7"/>
</dbReference>
<evidence type="ECO:0000313" key="2">
    <source>
        <dbReference type="EMBL" id="CAH2078283.1"/>
    </source>
</evidence>
<evidence type="ECO:0000256" key="1">
    <source>
        <dbReference type="SAM" id="SignalP"/>
    </source>
</evidence>
<protein>
    <submittedName>
        <fullName evidence="2">Uncharacterized protein</fullName>
    </submittedName>
</protein>